<keyword evidence="4" id="KW-1185">Reference proteome</keyword>
<dbReference type="RefSeq" id="WP_204660088.1">
    <property type="nucleotide sequence ID" value="NZ_CP056775.1"/>
</dbReference>
<organism evidence="3 4">
    <name type="scientific">Dyadobacter sandarakinus</name>
    <dbReference type="NCBI Taxonomy" id="2747268"/>
    <lineage>
        <taxon>Bacteria</taxon>
        <taxon>Pseudomonadati</taxon>
        <taxon>Bacteroidota</taxon>
        <taxon>Cytophagia</taxon>
        <taxon>Cytophagales</taxon>
        <taxon>Spirosomataceae</taxon>
        <taxon>Dyadobacter</taxon>
    </lineage>
</organism>
<feature type="signal peptide" evidence="1">
    <location>
        <begin position="1"/>
        <end position="24"/>
    </location>
</feature>
<keyword evidence="1" id="KW-0732">Signal</keyword>
<reference evidence="3 4" key="1">
    <citation type="submission" date="2020-06" db="EMBL/GenBank/DDBJ databases">
        <title>Dyadobacter sandarakinus sp. nov., isolated from the soil of the Arctic Yellow River Station.</title>
        <authorList>
            <person name="Zhang Y."/>
            <person name="Peng F."/>
        </authorList>
    </citation>
    <scope>NUCLEOTIDE SEQUENCE [LARGE SCALE GENOMIC DNA]</scope>
    <source>
        <strain evidence="3 4">Q3-56</strain>
    </source>
</reference>
<proteinExistence type="predicted"/>
<evidence type="ECO:0000313" key="4">
    <source>
        <dbReference type="Proteomes" id="UP000612680"/>
    </source>
</evidence>
<evidence type="ECO:0000313" key="3">
    <source>
        <dbReference type="EMBL" id="QRR03897.1"/>
    </source>
</evidence>
<feature type="chain" id="PRO_5046208719" evidence="1">
    <location>
        <begin position="25"/>
        <end position="189"/>
    </location>
</feature>
<dbReference type="EMBL" id="CP056775">
    <property type="protein sequence ID" value="QRR03897.1"/>
    <property type="molecule type" value="Genomic_DNA"/>
</dbReference>
<accession>A0ABX7IEP7</accession>
<evidence type="ECO:0000259" key="2">
    <source>
        <dbReference type="Pfam" id="PF16117"/>
    </source>
</evidence>
<name>A0ABX7IEP7_9BACT</name>
<dbReference type="InterPro" id="IPR032269">
    <property type="entry name" value="DUF4833"/>
</dbReference>
<gene>
    <name evidence="3" type="ORF">HWI92_24785</name>
</gene>
<protein>
    <submittedName>
        <fullName evidence="3">DUF4833 domain-containing protein</fullName>
    </submittedName>
</protein>
<sequence>MKKNVVSMPLAFCLLLLSFTEVFSVTTHSGNNSPADFPVPANVPHLLFYIQRDPNTNTICYQLNTDTEGHLSERSPVNTFWIKYEEGGVRKELNYLQRKFAYGINVKSTGKSTYELRSVAYSKLPLSLRKDRNNEYHVYASIDKRECILSRVFIRIDGGTFWSPNVLYIELTGTDALTGKTVVQRIKPS</sequence>
<feature type="domain" description="DUF4833" evidence="2">
    <location>
        <begin position="48"/>
        <end position="185"/>
    </location>
</feature>
<evidence type="ECO:0000256" key="1">
    <source>
        <dbReference type="SAM" id="SignalP"/>
    </source>
</evidence>
<dbReference type="Pfam" id="PF16117">
    <property type="entry name" value="DUF4833"/>
    <property type="match status" value="1"/>
</dbReference>
<dbReference type="Proteomes" id="UP000612680">
    <property type="component" value="Chromosome"/>
</dbReference>